<evidence type="ECO:0000313" key="1">
    <source>
        <dbReference type="EMBL" id="MQS53461.1"/>
    </source>
</evidence>
<organism evidence="1 2">
    <name type="scientific">Companilactobacillus mishanensis</name>
    <dbReference type="NCBI Taxonomy" id="2486008"/>
    <lineage>
        <taxon>Bacteria</taxon>
        <taxon>Bacillati</taxon>
        <taxon>Bacillota</taxon>
        <taxon>Bacilli</taxon>
        <taxon>Lactobacillales</taxon>
        <taxon>Lactobacillaceae</taxon>
        <taxon>Companilactobacillus</taxon>
    </lineage>
</organism>
<gene>
    <name evidence="1" type="ORF">FHL02_10550</name>
</gene>
<dbReference type="Proteomes" id="UP000380386">
    <property type="component" value="Unassembled WGS sequence"/>
</dbReference>
<sequence length="507" mass="57717">MSSVNELQDILIPFFDSAERKTLKDFPDDFIVESIVSLDQLMLDYGHEKLITWDKYIIMDVLNGLVEFADKDNDADSNTLLLTLYDVYRSFLKFAASNHKLGVNRDSLDDMLDIFEMNNGLQGGPIPFSLNQEEPIDDGLPQWLEYVHNDIMSYTHDWVSSYIASPAWKKREKGVTENLVSVSMEVLTEDAYAIYRKTPKTWTKTAISGVLSTRFVSNIDFSEEEYEHVAPALSGLLDFVADNGWLNAKRSENFKRYIIASAPEMIELSKDPANFSPSKLIGKKMVEQGIDLKDENEVQNFMDELNANGGVDSLLDDNEFDFDDDDDDDDEIETSEGIEEVLNNPEQLSRVAEVYDGDPEKMYLEAGHLDELGSVKWSRDTAMKVHNQGVQFALSIWLQRDKYKLIPGAYAADIIEVISDIVDTIYAQHLETPSQWTRSTWKEFGAWARANEPAQQIDLIEILFTMLGDNGTFTNKKSKDLISELRGNIISLDKVRKSKGKIRKKKK</sequence>
<dbReference type="RefSeq" id="WP_153383915.1">
    <property type="nucleotide sequence ID" value="NZ_VDFM01000018.1"/>
</dbReference>
<dbReference type="EMBL" id="VDFM01000018">
    <property type="protein sequence ID" value="MQS53461.1"/>
    <property type="molecule type" value="Genomic_DNA"/>
</dbReference>
<comment type="caution">
    <text evidence="1">The sequence shown here is derived from an EMBL/GenBank/DDBJ whole genome shotgun (WGS) entry which is preliminary data.</text>
</comment>
<dbReference type="OrthoDB" id="2323851at2"/>
<proteinExistence type="predicted"/>
<dbReference type="AlphaFoldDB" id="A0A5P0ZK27"/>
<evidence type="ECO:0000313" key="2">
    <source>
        <dbReference type="Proteomes" id="UP000380386"/>
    </source>
</evidence>
<protein>
    <submittedName>
        <fullName evidence="1">Uncharacterized protein</fullName>
    </submittedName>
</protein>
<name>A0A5P0ZK27_9LACO</name>
<accession>A0A5P0ZK27</accession>
<reference evidence="1 2" key="1">
    <citation type="journal article" date="2019" name="Syst. Appl. Microbiol.">
        <title>Polyphasic characterization of two novel Lactobacillus spp. isolated from blown salami packages: Description of Lactobacillus halodurans sp. nov. and Lactobacillus salsicarnum sp. nov.</title>
        <authorList>
            <person name="Schuster J.A."/>
            <person name="Klingl A."/>
            <person name="Vogel R.F."/>
            <person name="Ehrmann M.A."/>
        </authorList>
    </citation>
    <scope>NUCLEOTIDE SEQUENCE [LARGE SCALE GENOMIC DNA]</scope>
    <source>
        <strain evidence="1 2">TMW 1.2118</strain>
    </source>
</reference>